<gene>
    <name evidence="2" type="ORF">MtrunA17_Chr2g0293241</name>
</gene>
<dbReference type="AlphaFoldDB" id="A0A396JCQ4"/>
<evidence type="ECO:0000313" key="3">
    <source>
        <dbReference type="Proteomes" id="UP000265566"/>
    </source>
</evidence>
<dbReference type="InterPro" id="IPR050796">
    <property type="entry name" value="SCF_F-box_component"/>
</dbReference>
<reference evidence="3" key="1">
    <citation type="journal article" date="2018" name="Nat. Plants">
        <title>Whole-genome landscape of Medicago truncatula symbiotic genes.</title>
        <authorList>
            <person name="Pecrix Y."/>
            <person name="Staton S.E."/>
            <person name="Sallet E."/>
            <person name="Lelandais-Briere C."/>
            <person name="Moreau S."/>
            <person name="Carrere S."/>
            <person name="Blein T."/>
            <person name="Jardinaud M.F."/>
            <person name="Latrasse D."/>
            <person name="Zouine M."/>
            <person name="Zahm M."/>
            <person name="Kreplak J."/>
            <person name="Mayjonade B."/>
            <person name="Satge C."/>
            <person name="Perez M."/>
            <person name="Cauet S."/>
            <person name="Marande W."/>
            <person name="Chantry-Darmon C."/>
            <person name="Lopez-Roques C."/>
            <person name="Bouchez O."/>
            <person name="Berard A."/>
            <person name="Debelle F."/>
            <person name="Munos S."/>
            <person name="Bendahmane A."/>
            <person name="Berges H."/>
            <person name="Niebel A."/>
            <person name="Buitink J."/>
            <person name="Frugier F."/>
            <person name="Benhamed M."/>
            <person name="Crespi M."/>
            <person name="Gouzy J."/>
            <person name="Gamas P."/>
        </authorList>
    </citation>
    <scope>NUCLEOTIDE SEQUENCE [LARGE SCALE GENOMIC DNA]</scope>
    <source>
        <strain evidence="3">cv. Jemalong A17</strain>
    </source>
</reference>
<dbReference type="SUPFAM" id="SSF81383">
    <property type="entry name" value="F-box domain"/>
    <property type="match status" value="1"/>
</dbReference>
<sequence length="372" mass="42904">MAGDVLPMEIISEIFSRLHPQSLLRFRSTSESLKSIIDSHNFTNLHLRNSDNFNLILRHNTNLYQLHFPNLTTAAIPLNHPLFYTNRIALFGSCNGLLCISSNNEIAFWNPNTRKHRIIPHLLIPFPQSDINIHFALTIHGFGFDPFSSDYKLIRISWFVDLHNRTFDSYVRLFTSKTNSWKVLPNIEYALCHVNTMGVFVENSSSLHWKMTRRYDKFQPLLIVAFNLTLEVFNEVPFPHEIGGGEEVTNSASFEIDVAVLGGCLCLTVNHHTKIDIWVMKEYGCRDSWCKLFTLMESCFVLPLKSLSPLGYSSDGKKVLLDLNHKKLVWYDLKSEQFSYVDGIPKFDEAMICEEGESFKQDQEKVLLIDYV</sequence>
<dbReference type="Gramene" id="rna8715">
    <property type="protein sequence ID" value="RHN72947.1"/>
    <property type="gene ID" value="gene8715"/>
</dbReference>
<dbReference type="InterPro" id="IPR017451">
    <property type="entry name" value="F-box-assoc_interact_dom"/>
</dbReference>
<proteinExistence type="predicted"/>
<dbReference type="Proteomes" id="UP000265566">
    <property type="component" value="Chromosome 2"/>
</dbReference>
<dbReference type="NCBIfam" id="TIGR01640">
    <property type="entry name" value="F_box_assoc_1"/>
    <property type="match status" value="1"/>
</dbReference>
<evidence type="ECO:0000313" key="2">
    <source>
        <dbReference type="EMBL" id="RHN72947.1"/>
    </source>
</evidence>
<dbReference type="InterPro" id="IPR001810">
    <property type="entry name" value="F-box_dom"/>
</dbReference>
<dbReference type="Gene3D" id="1.20.1280.50">
    <property type="match status" value="1"/>
</dbReference>
<dbReference type="PROSITE" id="PS50181">
    <property type="entry name" value="FBOX"/>
    <property type="match status" value="1"/>
</dbReference>
<dbReference type="Pfam" id="PF00646">
    <property type="entry name" value="F-box"/>
    <property type="match status" value="1"/>
</dbReference>
<accession>A0A396JCQ4</accession>
<dbReference type="SMART" id="SM00256">
    <property type="entry name" value="FBOX"/>
    <property type="match status" value="1"/>
</dbReference>
<name>A0A396JCQ4_MEDTR</name>
<dbReference type="EMBL" id="PSQE01000002">
    <property type="protein sequence ID" value="RHN72947.1"/>
    <property type="molecule type" value="Genomic_DNA"/>
</dbReference>
<comment type="caution">
    <text evidence="2">The sequence shown here is derived from an EMBL/GenBank/DDBJ whole genome shotgun (WGS) entry which is preliminary data.</text>
</comment>
<organism evidence="2 3">
    <name type="scientific">Medicago truncatula</name>
    <name type="common">Barrel medic</name>
    <name type="synonym">Medicago tribuloides</name>
    <dbReference type="NCBI Taxonomy" id="3880"/>
    <lineage>
        <taxon>Eukaryota</taxon>
        <taxon>Viridiplantae</taxon>
        <taxon>Streptophyta</taxon>
        <taxon>Embryophyta</taxon>
        <taxon>Tracheophyta</taxon>
        <taxon>Spermatophyta</taxon>
        <taxon>Magnoliopsida</taxon>
        <taxon>eudicotyledons</taxon>
        <taxon>Gunneridae</taxon>
        <taxon>Pentapetalae</taxon>
        <taxon>rosids</taxon>
        <taxon>fabids</taxon>
        <taxon>Fabales</taxon>
        <taxon>Fabaceae</taxon>
        <taxon>Papilionoideae</taxon>
        <taxon>50 kb inversion clade</taxon>
        <taxon>NPAAA clade</taxon>
        <taxon>Hologalegina</taxon>
        <taxon>IRL clade</taxon>
        <taxon>Trifolieae</taxon>
        <taxon>Medicago</taxon>
    </lineage>
</organism>
<protein>
    <submittedName>
        <fullName evidence="2">Putative F-box domain-containing protein</fullName>
    </submittedName>
</protein>
<dbReference type="InterPro" id="IPR006527">
    <property type="entry name" value="F-box-assoc_dom_typ1"/>
</dbReference>
<evidence type="ECO:0000259" key="1">
    <source>
        <dbReference type="PROSITE" id="PS50181"/>
    </source>
</evidence>
<dbReference type="InterPro" id="IPR036047">
    <property type="entry name" value="F-box-like_dom_sf"/>
</dbReference>
<feature type="domain" description="F-box" evidence="1">
    <location>
        <begin position="1"/>
        <end position="45"/>
    </location>
</feature>
<dbReference type="Pfam" id="PF07734">
    <property type="entry name" value="FBA_1"/>
    <property type="match status" value="1"/>
</dbReference>
<dbReference type="PANTHER" id="PTHR31672">
    <property type="entry name" value="BNACNNG10540D PROTEIN"/>
    <property type="match status" value="1"/>
</dbReference>
<dbReference type="PANTHER" id="PTHR31672:SF13">
    <property type="entry name" value="F-BOX PROTEIN CPR30-LIKE"/>
    <property type="match status" value="1"/>
</dbReference>